<dbReference type="AlphaFoldDB" id="A0AAU7QST4"/>
<comment type="similarity">
    <text evidence="3">Belongs to the class-II aminoacyl-tRNA synthetase family. Type-1 seryl-tRNA synthetase subfamily.</text>
</comment>
<dbReference type="InterPro" id="IPR006195">
    <property type="entry name" value="aa-tRNA-synth_II"/>
</dbReference>
<evidence type="ECO:0000256" key="6">
    <source>
        <dbReference type="ARBA" id="ARBA00022598"/>
    </source>
</evidence>
<dbReference type="EMBL" id="CP157896">
    <property type="protein sequence ID" value="XBT18772.1"/>
    <property type="molecule type" value="Genomic_DNA"/>
</dbReference>
<evidence type="ECO:0000256" key="3">
    <source>
        <dbReference type="ARBA" id="ARBA00010728"/>
    </source>
</evidence>
<protein>
    <recommendedName>
        <fullName evidence="4">serine--tRNA ligase</fullName>
        <ecNumber evidence="4">6.1.1.11</ecNumber>
    </recommendedName>
    <alternativeName>
        <fullName evidence="11">Seryl-tRNA synthetase</fullName>
    </alternativeName>
    <alternativeName>
        <fullName evidence="12">Seryl-tRNA(Ser/Sec) synthetase</fullName>
    </alternativeName>
</protein>
<dbReference type="PANTHER" id="PTHR43697:SF1">
    <property type="entry name" value="SERINE--TRNA LIGASE"/>
    <property type="match status" value="1"/>
</dbReference>
<evidence type="ECO:0000256" key="8">
    <source>
        <dbReference type="ARBA" id="ARBA00022840"/>
    </source>
</evidence>
<accession>A0AAU7QST4</accession>
<dbReference type="EC" id="6.1.1.11" evidence="4"/>
<keyword evidence="9" id="KW-0648">Protein biosynthesis</keyword>
<keyword evidence="5" id="KW-0963">Cytoplasm</keyword>
<name>A0AAU7QST4_9FLAO</name>
<evidence type="ECO:0000256" key="7">
    <source>
        <dbReference type="ARBA" id="ARBA00022741"/>
    </source>
</evidence>
<dbReference type="SUPFAM" id="SSF55681">
    <property type="entry name" value="Class II aaRS and biotin synthetases"/>
    <property type="match status" value="1"/>
</dbReference>
<evidence type="ECO:0000256" key="13">
    <source>
        <dbReference type="ARBA" id="ARBA00047929"/>
    </source>
</evidence>
<dbReference type="GO" id="GO:0005737">
    <property type="term" value="C:cytoplasm"/>
    <property type="evidence" value="ECO:0007669"/>
    <property type="project" value="UniProtKB-SubCell"/>
</dbReference>
<comment type="catalytic activity">
    <reaction evidence="13">
        <text>tRNA(Sec) + L-serine + ATP = L-seryl-tRNA(Sec) + AMP + diphosphate + H(+)</text>
        <dbReference type="Rhea" id="RHEA:42580"/>
        <dbReference type="Rhea" id="RHEA-COMP:9742"/>
        <dbReference type="Rhea" id="RHEA-COMP:10128"/>
        <dbReference type="ChEBI" id="CHEBI:15378"/>
        <dbReference type="ChEBI" id="CHEBI:30616"/>
        <dbReference type="ChEBI" id="CHEBI:33019"/>
        <dbReference type="ChEBI" id="CHEBI:33384"/>
        <dbReference type="ChEBI" id="CHEBI:78442"/>
        <dbReference type="ChEBI" id="CHEBI:78533"/>
        <dbReference type="ChEBI" id="CHEBI:456215"/>
        <dbReference type="EC" id="6.1.1.11"/>
    </reaction>
</comment>
<evidence type="ECO:0000256" key="2">
    <source>
        <dbReference type="ARBA" id="ARBA00005045"/>
    </source>
</evidence>
<evidence type="ECO:0000256" key="5">
    <source>
        <dbReference type="ARBA" id="ARBA00022490"/>
    </source>
</evidence>
<evidence type="ECO:0000256" key="1">
    <source>
        <dbReference type="ARBA" id="ARBA00004496"/>
    </source>
</evidence>
<keyword evidence="8" id="KW-0067">ATP-binding</keyword>
<keyword evidence="10" id="KW-0030">Aminoacyl-tRNA synthetase</keyword>
<dbReference type="PROSITE" id="PS50862">
    <property type="entry name" value="AA_TRNA_LIGASE_II"/>
    <property type="match status" value="1"/>
</dbReference>
<dbReference type="InterPro" id="IPR002317">
    <property type="entry name" value="Ser-tRNA-ligase_type_1"/>
</dbReference>
<dbReference type="InterPro" id="IPR002314">
    <property type="entry name" value="aa-tRNA-synt_IIb"/>
</dbReference>
<comment type="pathway">
    <text evidence="2">Aminoacyl-tRNA biosynthesis; selenocysteinyl-tRNA(Sec) biosynthesis; L-seryl-tRNA(Sec) from L-serine and tRNA(Sec): step 1/1.</text>
</comment>
<evidence type="ECO:0000256" key="12">
    <source>
        <dbReference type="ARBA" id="ARBA00033352"/>
    </source>
</evidence>
<evidence type="ECO:0000256" key="10">
    <source>
        <dbReference type="ARBA" id="ARBA00023146"/>
    </source>
</evidence>
<dbReference type="GO" id="GO:0006434">
    <property type="term" value="P:seryl-tRNA aminoacylation"/>
    <property type="evidence" value="ECO:0007669"/>
    <property type="project" value="InterPro"/>
</dbReference>
<evidence type="ECO:0000256" key="14">
    <source>
        <dbReference type="ARBA" id="ARBA00048823"/>
    </source>
</evidence>
<dbReference type="Gene3D" id="3.30.930.10">
    <property type="entry name" value="Bira Bifunctional Protein, Domain 2"/>
    <property type="match status" value="1"/>
</dbReference>
<dbReference type="PANTHER" id="PTHR43697">
    <property type="entry name" value="SERYL-TRNA SYNTHETASE"/>
    <property type="match status" value="1"/>
</dbReference>
<evidence type="ECO:0000313" key="16">
    <source>
        <dbReference type="EMBL" id="XBT18772.1"/>
    </source>
</evidence>
<dbReference type="GO" id="GO:0004828">
    <property type="term" value="F:serine-tRNA ligase activity"/>
    <property type="evidence" value="ECO:0007669"/>
    <property type="project" value="UniProtKB-EC"/>
</dbReference>
<evidence type="ECO:0000256" key="4">
    <source>
        <dbReference type="ARBA" id="ARBA00012840"/>
    </source>
</evidence>
<evidence type="ECO:0000256" key="11">
    <source>
        <dbReference type="ARBA" id="ARBA00031113"/>
    </source>
</evidence>
<feature type="domain" description="Aminoacyl-transfer RNA synthetases class-II family profile" evidence="15">
    <location>
        <begin position="1"/>
        <end position="186"/>
    </location>
</feature>
<sequence length="201" mass="24074">MNNYNYYLIPTGEIPLINFHKNKIFNLNELPIKNTTYTSCFRKETGHYGNKNKGLNRLHQFDKVEITMITNQNSYYFFNQMIKHIKNILLKLNLIFRIIRIASKKLNNTSSLTYDFELYSLVQKKWYEISSLSNCETYQSNRLNIKFKNNNNIKLCHTLNGSCLAIPRLIIIILENNQFKKYIKIPNILYKYTNFKKIEKY</sequence>
<comment type="catalytic activity">
    <reaction evidence="14">
        <text>tRNA(Ser) + L-serine + ATP = L-seryl-tRNA(Ser) + AMP + diphosphate + H(+)</text>
        <dbReference type="Rhea" id="RHEA:12292"/>
        <dbReference type="Rhea" id="RHEA-COMP:9669"/>
        <dbReference type="Rhea" id="RHEA-COMP:9703"/>
        <dbReference type="ChEBI" id="CHEBI:15378"/>
        <dbReference type="ChEBI" id="CHEBI:30616"/>
        <dbReference type="ChEBI" id="CHEBI:33019"/>
        <dbReference type="ChEBI" id="CHEBI:33384"/>
        <dbReference type="ChEBI" id="CHEBI:78442"/>
        <dbReference type="ChEBI" id="CHEBI:78533"/>
        <dbReference type="ChEBI" id="CHEBI:456215"/>
        <dbReference type="EC" id="6.1.1.11"/>
    </reaction>
</comment>
<dbReference type="Pfam" id="PF00587">
    <property type="entry name" value="tRNA-synt_2b"/>
    <property type="match status" value="1"/>
</dbReference>
<keyword evidence="7" id="KW-0547">Nucleotide-binding</keyword>
<keyword evidence="6 16" id="KW-0436">Ligase</keyword>
<comment type="subcellular location">
    <subcellularLocation>
        <location evidence="1">Cytoplasm</location>
    </subcellularLocation>
</comment>
<gene>
    <name evidence="16" type="ORF">ABNO60_00920</name>
</gene>
<evidence type="ECO:0000259" key="15">
    <source>
        <dbReference type="PROSITE" id="PS50862"/>
    </source>
</evidence>
<dbReference type="GO" id="GO:0005524">
    <property type="term" value="F:ATP binding"/>
    <property type="evidence" value="ECO:0007669"/>
    <property type="project" value="UniProtKB-KW"/>
</dbReference>
<evidence type="ECO:0000256" key="9">
    <source>
        <dbReference type="ARBA" id="ARBA00022917"/>
    </source>
</evidence>
<organism evidence="16">
    <name type="scientific">Candidatus Shikimatogenerans sp. Tcar</name>
    <dbReference type="NCBI Taxonomy" id="3158565"/>
    <lineage>
        <taxon>Bacteria</taxon>
        <taxon>Pseudomonadati</taxon>
        <taxon>Bacteroidota</taxon>
        <taxon>Flavobacteriia</taxon>
        <taxon>Flavobacteriales</taxon>
        <taxon>Candidatus Shikimatogenerans</taxon>
    </lineage>
</organism>
<dbReference type="InterPro" id="IPR045864">
    <property type="entry name" value="aa-tRNA-synth_II/BPL/LPL"/>
</dbReference>
<proteinExistence type="inferred from homology"/>
<reference evidence="16" key="1">
    <citation type="submission" date="2024-06" db="EMBL/GenBank/DDBJ databases">
        <title>Diversity, functionality, and evolutionary history of bacterial symbionts in false click beetles (Coleoptera, Throscidae).</title>
        <authorList>
            <person name="Wierz J.C."/>
            <person name="Malm H."/>
            <person name="Kaltenpoth M."/>
            <person name="Engl T."/>
        </authorList>
    </citation>
    <scope>NUCLEOTIDE SEQUENCE</scope>
    <source>
        <strain evidence="16">Tcar</strain>
    </source>
</reference>
<dbReference type="PRINTS" id="PR00981">
    <property type="entry name" value="TRNASYNTHSER"/>
</dbReference>